<keyword evidence="2" id="KW-1185">Reference proteome</keyword>
<proteinExistence type="predicted"/>
<comment type="caution">
    <text evidence="1">The sequence shown here is derived from an EMBL/GenBank/DDBJ whole genome shotgun (WGS) entry which is preliminary data.</text>
</comment>
<dbReference type="RefSeq" id="WP_243246945.1">
    <property type="nucleotide sequence ID" value="NZ_LOHG01000008.1"/>
</dbReference>
<sequence>MTDKHAMELKQALVAVFATAASMGIDIDELSEQAASDLDEEEAGWFDQFKPGAVHELRYCRDLVKGFDLVDH</sequence>
<evidence type="ECO:0000313" key="1">
    <source>
        <dbReference type="EMBL" id="MCI8210722.1"/>
    </source>
</evidence>
<evidence type="ECO:0000313" key="2">
    <source>
        <dbReference type="Proteomes" id="UP001320513"/>
    </source>
</evidence>
<dbReference type="EMBL" id="LOHG01000008">
    <property type="protein sequence ID" value="MCI8210722.1"/>
    <property type="molecule type" value="Genomic_DNA"/>
</dbReference>
<accession>A0ABS9ZMG8</accession>
<reference evidence="1 2" key="1">
    <citation type="submission" date="2015-12" db="EMBL/GenBank/DDBJ databases">
        <title>Phylogenomics in the description of a new species in the Pseudomonas syringae group.</title>
        <authorList>
            <person name="Busquets A."/>
            <person name="Gomila M."/>
            <person name="Beiki F."/>
            <person name="Rahimian H."/>
            <person name="Mulet M."/>
            <person name="Sanchez D."/>
            <person name="Garcia-Valdes E."/>
            <person name="Lalucat J."/>
        </authorList>
    </citation>
    <scope>NUCLEOTIDE SEQUENCE [LARGE SCALE GENOMIC DNA]</scope>
    <source>
        <strain evidence="1 2">S25</strain>
    </source>
</reference>
<protein>
    <submittedName>
        <fullName evidence="1">Uncharacterized protein</fullName>
    </submittedName>
</protein>
<dbReference type="Proteomes" id="UP001320513">
    <property type="component" value="Unassembled WGS sequence"/>
</dbReference>
<gene>
    <name evidence="1" type="ORF">AUC61_14385</name>
</gene>
<organism evidence="1 2">
    <name type="scientific">Pseudomonas maioricensis</name>
    <dbReference type="NCBI Taxonomy" id="1766623"/>
    <lineage>
        <taxon>Bacteria</taxon>
        <taxon>Pseudomonadati</taxon>
        <taxon>Pseudomonadota</taxon>
        <taxon>Gammaproteobacteria</taxon>
        <taxon>Pseudomonadales</taxon>
        <taxon>Pseudomonadaceae</taxon>
        <taxon>Pseudomonas</taxon>
    </lineage>
</organism>
<name>A0ABS9ZMG8_9PSED</name>